<dbReference type="AlphaFoldDB" id="A0A4U8URF5"/>
<reference evidence="1 2" key="2">
    <citation type="journal article" date="2019" name="G3 (Bethesda)">
        <title>Hybrid Assembly of the Genome of the Entomopathogenic Nematode Steinernema carpocapsae Identifies the X-Chromosome.</title>
        <authorList>
            <person name="Serra L."/>
            <person name="Macchietto M."/>
            <person name="Macias-Munoz A."/>
            <person name="McGill C.J."/>
            <person name="Rodriguez I.M."/>
            <person name="Rodriguez B."/>
            <person name="Murad R."/>
            <person name="Mortazavi A."/>
        </authorList>
    </citation>
    <scope>NUCLEOTIDE SEQUENCE [LARGE SCALE GENOMIC DNA]</scope>
    <source>
        <strain evidence="1 2">ALL</strain>
    </source>
</reference>
<name>A0A4U8URF5_STECR</name>
<keyword evidence="2" id="KW-1185">Reference proteome</keyword>
<comment type="caution">
    <text evidence="1">The sequence shown here is derived from an EMBL/GenBank/DDBJ whole genome shotgun (WGS) entry which is preliminary data.</text>
</comment>
<sequence length="66" mass="7598">MPKELHSRRLASLRPKSPFFSFKGICVFRFPVKLTNSWAFSERLRLLNGSGGHIRLRDTMFSSAIT</sequence>
<accession>A0A4U8URF5</accession>
<protein>
    <submittedName>
        <fullName evidence="1">Uncharacterized protein</fullName>
    </submittedName>
</protein>
<dbReference type="Proteomes" id="UP000298663">
    <property type="component" value="Chromosome X"/>
</dbReference>
<gene>
    <name evidence="1" type="ORF">L596_002562</name>
</gene>
<dbReference type="EMBL" id="AZBU02000001">
    <property type="protein sequence ID" value="TMS35095.1"/>
    <property type="molecule type" value="Genomic_DNA"/>
</dbReference>
<organism evidence="1 2">
    <name type="scientific">Steinernema carpocapsae</name>
    <name type="common">Entomopathogenic nematode</name>
    <dbReference type="NCBI Taxonomy" id="34508"/>
    <lineage>
        <taxon>Eukaryota</taxon>
        <taxon>Metazoa</taxon>
        <taxon>Ecdysozoa</taxon>
        <taxon>Nematoda</taxon>
        <taxon>Chromadorea</taxon>
        <taxon>Rhabditida</taxon>
        <taxon>Tylenchina</taxon>
        <taxon>Panagrolaimomorpha</taxon>
        <taxon>Strongyloidoidea</taxon>
        <taxon>Steinernematidae</taxon>
        <taxon>Steinernema</taxon>
    </lineage>
</organism>
<proteinExistence type="predicted"/>
<reference evidence="1 2" key="1">
    <citation type="journal article" date="2015" name="Genome Biol.">
        <title>Comparative genomics of Steinernema reveals deeply conserved gene regulatory networks.</title>
        <authorList>
            <person name="Dillman A.R."/>
            <person name="Macchietto M."/>
            <person name="Porter C.F."/>
            <person name="Rogers A."/>
            <person name="Williams B."/>
            <person name="Antoshechkin I."/>
            <person name="Lee M.M."/>
            <person name="Goodwin Z."/>
            <person name="Lu X."/>
            <person name="Lewis E.E."/>
            <person name="Goodrich-Blair H."/>
            <person name="Stock S.P."/>
            <person name="Adams B.J."/>
            <person name="Sternberg P.W."/>
            <person name="Mortazavi A."/>
        </authorList>
    </citation>
    <scope>NUCLEOTIDE SEQUENCE [LARGE SCALE GENOMIC DNA]</scope>
    <source>
        <strain evidence="1 2">ALL</strain>
    </source>
</reference>
<evidence type="ECO:0000313" key="1">
    <source>
        <dbReference type="EMBL" id="TMS35095.1"/>
    </source>
</evidence>
<evidence type="ECO:0000313" key="2">
    <source>
        <dbReference type="Proteomes" id="UP000298663"/>
    </source>
</evidence>
<dbReference type="EMBL" id="CM016762">
    <property type="protein sequence ID" value="TMS35095.1"/>
    <property type="molecule type" value="Genomic_DNA"/>
</dbReference>